<protein>
    <submittedName>
        <fullName evidence="3">Uncharacterized protein</fullName>
    </submittedName>
</protein>
<dbReference type="PANTHER" id="PTHR33562">
    <property type="entry name" value="ATILLA, ISOFORM B-RELATED-RELATED"/>
    <property type="match status" value="1"/>
</dbReference>
<evidence type="ECO:0000313" key="3">
    <source>
        <dbReference type="EMBL" id="CDW47665.1"/>
    </source>
</evidence>
<dbReference type="AlphaFoldDB" id="A0A0K2VBI4"/>
<proteinExistence type="predicted"/>
<dbReference type="PANTHER" id="PTHR33562:SF17">
    <property type="entry name" value="PROTEIN QUIVER"/>
    <property type="match status" value="1"/>
</dbReference>
<dbReference type="OrthoDB" id="6083863at2759"/>
<dbReference type="GO" id="GO:0030431">
    <property type="term" value="P:sleep"/>
    <property type="evidence" value="ECO:0007669"/>
    <property type="project" value="InterPro"/>
</dbReference>
<evidence type="ECO:0000256" key="1">
    <source>
        <dbReference type="ARBA" id="ARBA00022729"/>
    </source>
</evidence>
<reference evidence="3" key="1">
    <citation type="submission" date="2014-05" db="EMBL/GenBank/DDBJ databases">
        <authorList>
            <person name="Chronopoulou M."/>
        </authorList>
    </citation>
    <scope>NUCLEOTIDE SEQUENCE</scope>
    <source>
        <tissue evidence="3">Whole organism</tissue>
    </source>
</reference>
<keyword evidence="1" id="KW-0732">Signal</keyword>
<name>A0A0K2VBI4_LEPSM</name>
<feature type="non-terminal residue" evidence="3">
    <location>
        <position position="96"/>
    </location>
</feature>
<dbReference type="Pfam" id="PF17064">
    <property type="entry name" value="QVR"/>
    <property type="match status" value="1"/>
</dbReference>
<dbReference type="InterPro" id="IPR031424">
    <property type="entry name" value="QVR-like"/>
</dbReference>
<sequence>LFLSNKIISIGAAIQCWECNSKTDPGCSDPFKGYSLGSVNCSQINDKIDHLQDESEIYLEASICRKTVQTVEEEVRIIRGCGWVQNDEKLKSRDCF</sequence>
<feature type="non-terminal residue" evidence="3">
    <location>
        <position position="1"/>
    </location>
</feature>
<organism evidence="3">
    <name type="scientific">Lepeophtheirus salmonis</name>
    <name type="common">Salmon louse</name>
    <name type="synonym">Caligus salmonis</name>
    <dbReference type="NCBI Taxonomy" id="72036"/>
    <lineage>
        <taxon>Eukaryota</taxon>
        <taxon>Metazoa</taxon>
        <taxon>Ecdysozoa</taxon>
        <taxon>Arthropoda</taxon>
        <taxon>Crustacea</taxon>
        <taxon>Multicrustacea</taxon>
        <taxon>Hexanauplia</taxon>
        <taxon>Copepoda</taxon>
        <taxon>Siphonostomatoida</taxon>
        <taxon>Caligidae</taxon>
        <taxon>Lepeophtheirus</taxon>
    </lineage>
</organism>
<dbReference type="EMBL" id="HACA01030304">
    <property type="protein sequence ID" value="CDW47665.1"/>
    <property type="molecule type" value="Transcribed_RNA"/>
</dbReference>
<dbReference type="InterPro" id="IPR050975">
    <property type="entry name" value="Sleep_regulator"/>
</dbReference>
<evidence type="ECO:0000256" key="2">
    <source>
        <dbReference type="ARBA" id="ARBA00023180"/>
    </source>
</evidence>
<keyword evidence="2" id="KW-0325">Glycoprotein</keyword>
<accession>A0A0K2VBI4</accession>
<dbReference type="GO" id="GO:0032222">
    <property type="term" value="P:regulation of synaptic transmission, cholinergic"/>
    <property type="evidence" value="ECO:0007669"/>
    <property type="project" value="InterPro"/>
</dbReference>